<name>A0A9P5JXK6_9AGAM</name>
<comment type="caution">
    <text evidence="1">The sequence shown here is derived from an EMBL/GenBank/DDBJ whole genome shotgun (WGS) entry which is preliminary data.</text>
</comment>
<keyword evidence="2" id="KW-1185">Reference proteome</keyword>
<dbReference type="AlphaFoldDB" id="A0A9P5JXK6"/>
<reference evidence="1" key="2">
    <citation type="journal article" date="2020" name="Nat. Commun.">
        <title>Large-scale genome sequencing of mycorrhizal fungi provides insights into the early evolution of symbiotic traits.</title>
        <authorList>
            <person name="Miyauchi S."/>
            <person name="Kiss E."/>
            <person name="Kuo A."/>
            <person name="Drula E."/>
            <person name="Kohler A."/>
            <person name="Sanchez-Garcia M."/>
            <person name="Morin E."/>
            <person name="Andreopoulos B."/>
            <person name="Barry K.W."/>
            <person name="Bonito G."/>
            <person name="Buee M."/>
            <person name="Carver A."/>
            <person name="Chen C."/>
            <person name="Cichocki N."/>
            <person name="Clum A."/>
            <person name="Culley D."/>
            <person name="Crous P.W."/>
            <person name="Fauchery L."/>
            <person name="Girlanda M."/>
            <person name="Hayes R.D."/>
            <person name="Keri Z."/>
            <person name="LaButti K."/>
            <person name="Lipzen A."/>
            <person name="Lombard V."/>
            <person name="Magnuson J."/>
            <person name="Maillard F."/>
            <person name="Murat C."/>
            <person name="Nolan M."/>
            <person name="Ohm R.A."/>
            <person name="Pangilinan J."/>
            <person name="Pereira M.F."/>
            <person name="Perotto S."/>
            <person name="Peter M."/>
            <person name="Pfister S."/>
            <person name="Riley R."/>
            <person name="Sitrit Y."/>
            <person name="Stielow J.B."/>
            <person name="Szollosi G."/>
            <person name="Zifcakova L."/>
            <person name="Stursova M."/>
            <person name="Spatafora J.W."/>
            <person name="Tedersoo L."/>
            <person name="Vaario L.M."/>
            <person name="Yamada A."/>
            <person name="Yan M."/>
            <person name="Wang P."/>
            <person name="Xu J."/>
            <person name="Bruns T."/>
            <person name="Baldrian P."/>
            <person name="Vilgalys R."/>
            <person name="Dunand C."/>
            <person name="Henrissat B."/>
            <person name="Grigoriev I.V."/>
            <person name="Hibbett D."/>
            <person name="Nagy L.G."/>
            <person name="Martin F.M."/>
        </authorList>
    </citation>
    <scope>NUCLEOTIDE SEQUENCE</scope>
    <source>
        <strain evidence="1">Prilba</strain>
    </source>
</reference>
<dbReference type="EMBL" id="WHVB01000029">
    <property type="protein sequence ID" value="KAF8469262.1"/>
    <property type="molecule type" value="Genomic_DNA"/>
</dbReference>
<dbReference type="Proteomes" id="UP000759537">
    <property type="component" value="Unassembled WGS sequence"/>
</dbReference>
<sequence length="210" mass="23417">MSATRYSTCVDFVLIRARISHARRYPTAVTFFIMQNSIQSQRLNSILVGISASFHFQNLFSHFNTLAVAVFPSIQESKIHPRHPNFCYGSLQWVINGAARDQEKSCAEKPVKNKGHPLGNGWSIRVCTVSNVSGLAQLFLSCQTVGGVDSSTVDGEPVNTWNVHIASRTRRLTSCTNGGRARSANIRVLLHARKHAWEREIRGRLNLCPL</sequence>
<evidence type="ECO:0000313" key="2">
    <source>
        <dbReference type="Proteomes" id="UP000759537"/>
    </source>
</evidence>
<evidence type="ECO:0000313" key="1">
    <source>
        <dbReference type="EMBL" id="KAF8469262.1"/>
    </source>
</evidence>
<protein>
    <submittedName>
        <fullName evidence="1">Uncharacterized protein</fullName>
    </submittedName>
</protein>
<organism evidence="1 2">
    <name type="scientific">Russula ochroleuca</name>
    <dbReference type="NCBI Taxonomy" id="152965"/>
    <lineage>
        <taxon>Eukaryota</taxon>
        <taxon>Fungi</taxon>
        <taxon>Dikarya</taxon>
        <taxon>Basidiomycota</taxon>
        <taxon>Agaricomycotina</taxon>
        <taxon>Agaricomycetes</taxon>
        <taxon>Russulales</taxon>
        <taxon>Russulaceae</taxon>
        <taxon>Russula</taxon>
    </lineage>
</organism>
<accession>A0A9P5JXK6</accession>
<proteinExistence type="predicted"/>
<gene>
    <name evidence="1" type="ORF">DFH94DRAFT_227108</name>
</gene>
<reference evidence="1" key="1">
    <citation type="submission" date="2019-10" db="EMBL/GenBank/DDBJ databases">
        <authorList>
            <consortium name="DOE Joint Genome Institute"/>
            <person name="Kuo A."/>
            <person name="Miyauchi S."/>
            <person name="Kiss E."/>
            <person name="Drula E."/>
            <person name="Kohler A."/>
            <person name="Sanchez-Garcia M."/>
            <person name="Andreopoulos B."/>
            <person name="Barry K.W."/>
            <person name="Bonito G."/>
            <person name="Buee M."/>
            <person name="Carver A."/>
            <person name="Chen C."/>
            <person name="Cichocki N."/>
            <person name="Clum A."/>
            <person name="Culley D."/>
            <person name="Crous P.W."/>
            <person name="Fauchery L."/>
            <person name="Girlanda M."/>
            <person name="Hayes R."/>
            <person name="Keri Z."/>
            <person name="LaButti K."/>
            <person name="Lipzen A."/>
            <person name="Lombard V."/>
            <person name="Magnuson J."/>
            <person name="Maillard F."/>
            <person name="Morin E."/>
            <person name="Murat C."/>
            <person name="Nolan M."/>
            <person name="Ohm R."/>
            <person name="Pangilinan J."/>
            <person name="Pereira M."/>
            <person name="Perotto S."/>
            <person name="Peter M."/>
            <person name="Riley R."/>
            <person name="Sitrit Y."/>
            <person name="Stielow B."/>
            <person name="Szollosi G."/>
            <person name="Zifcakova L."/>
            <person name="Stursova M."/>
            <person name="Spatafora J.W."/>
            <person name="Tedersoo L."/>
            <person name="Vaario L.-M."/>
            <person name="Yamada A."/>
            <person name="Yan M."/>
            <person name="Wang P."/>
            <person name="Xu J."/>
            <person name="Bruns T."/>
            <person name="Baldrian P."/>
            <person name="Vilgalys R."/>
            <person name="Henrissat B."/>
            <person name="Grigoriev I.V."/>
            <person name="Hibbett D."/>
            <person name="Nagy L.G."/>
            <person name="Martin F.M."/>
        </authorList>
    </citation>
    <scope>NUCLEOTIDE SEQUENCE</scope>
    <source>
        <strain evidence="1">Prilba</strain>
    </source>
</reference>